<dbReference type="Proteomes" id="UP001056201">
    <property type="component" value="Chromosome 1"/>
</dbReference>
<evidence type="ECO:0000313" key="3">
    <source>
        <dbReference type="EMBL" id="URI06994.1"/>
    </source>
</evidence>
<evidence type="ECO:0000256" key="1">
    <source>
        <dbReference type="ARBA" id="ARBA00006484"/>
    </source>
</evidence>
<dbReference type="EC" id="1.1.1.100" evidence="3"/>
<reference evidence="3" key="1">
    <citation type="submission" date="2022-05" db="EMBL/GenBank/DDBJ databases">
        <title>An RpoN-dependent PEP-CTERM gene is involved in floc formation of an Aquincola tertiaricarbonis strain.</title>
        <authorList>
            <person name="Qiu D."/>
            <person name="Xia M."/>
        </authorList>
    </citation>
    <scope>NUCLEOTIDE SEQUENCE</scope>
    <source>
        <strain evidence="3">RN12</strain>
    </source>
</reference>
<dbReference type="NCBIfam" id="NF005559">
    <property type="entry name" value="PRK07231.1"/>
    <property type="match status" value="1"/>
</dbReference>
<accession>A0ABY4S1Y7</accession>
<dbReference type="Gene3D" id="3.40.50.720">
    <property type="entry name" value="NAD(P)-binding Rossmann-like Domain"/>
    <property type="match status" value="1"/>
</dbReference>
<dbReference type="InterPro" id="IPR002347">
    <property type="entry name" value="SDR_fam"/>
</dbReference>
<feature type="domain" description="Ketoreductase" evidence="2">
    <location>
        <begin position="6"/>
        <end position="189"/>
    </location>
</feature>
<dbReference type="PANTHER" id="PTHR42760:SF135">
    <property type="entry name" value="BLL7886 PROTEIN"/>
    <property type="match status" value="1"/>
</dbReference>
<dbReference type="NCBIfam" id="NF009466">
    <property type="entry name" value="PRK12826.1-2"/>
    <property type="match status" value="1"/>
</dbReference>
<dbReference type="SUPFAM" id="SSF51735">
    <property type="entry name" value="NAD(P)-binding Rossmann-fold domains"/>
    <property type="match status" value="1"/>
</dbReference>
<dbReference type="PROSITE" id="PS00061">
    <property type="entry name" value="ADH_SHORT"/>
    <property type="match status" value="1"/>
</dbReference>
<dbReference type="PRINTS" id="PR00081">
    <property type="entry name" value="GDHRDH"/>
</dbReference>
<dbReference type="PANTHER" id="PTHR42760">
    <property type="entry name" value="SHORT-CHAIN DEHYDROGENASES/REDUCTASES FAMILY MEMBER"/>
    <property type="match status" value="1"/>
</dbReference>
<comment type="similarity">
    <text evidence="1">Belongs to the short-chain dehydrogenases/reductases (SDR) family.</text>
</comment>
<dbReference type="GO" id="GO:0004316">
    <property type="term" value="F:3-oxoacyl-[acyl-carrier-protein] reductase (NADPH) activity"/>
    <property type="evidence" value="ECO:0007669"/>
    <property type="project" value="UniProtKB-EC"/>
</dbReference>
<sequence>MRLQGRVYVVTGAGQGIGLATAQRLAAEGAAVALCDLSAEAVQAAAAALREGGAKAEAHVLNVADRPAVDAMVAAVLARFGRVDGLVNNAGITRDARLVNMSEAQWDAVIDVNLKSVFHCTQALLPALLAPREGPQGRAIVNTASITGVYGNFGQGNYAAAKAGVLGLTKTWARELGPKGVRVNAVVPGSVATPMLMAIPQAALANIEQACWLRRVGQPSEVASVTAFLLSDDASYVNGTSIEVSGGVSI</sequence>
<name>A0ABY4S1Y7_AQUTE</name>
<dbReference type="InterPro" id="IPR036291">
    <property type="entry name" value="NAD(P)-bd_dom_sf"/>
</dbReference>
<dbReference type="SMART" id="SM00822">
    <property type="entry name" value="PKS_KR"/>
    <property type="match status" value="1"/>
</dbReference>
<evidence type="ECO:0000259" key="2">
    <source>
        <dbReference type="SMART" id="SM00822"/>
    </source>
</evidence>
<dbReference type="PRINTS" id="PR00080">
    <property type="entry name" value="SDRFAMILY"/>
</dbReference>
<gene>
    <name evidence="3" type="primary">fabG</name>
    <name evidence="3" type="ORF">MW290_13975</name>
</gene>
<protein>
    <submittedName>
        <fullName evidence="3">3-oxoacyl-ACP reductase FabG</fullName>
        <ecNumber evidence="3">1.1.1.100</ecNumber>
    </submittedName>
</protein>
<dbReference type="InterPro" id="IPR020904">
    <property type="entry name" value="Sc_DH/Rdtase_CS"/>
</dbReference>
<dbReference type="RefSeq" id="WP_250195259.1">
    <property type="nucleotide sequence ID" value="NZ_CP097635.1"/>
</dbReference>
<organism evidence="3 4">
    <name type="scientific">Aquincola tertiaricarbonis</name>
    <dbReference type="NCBI Taxonomy" id="391953"/>
    <lineage>
        <taxon>Bacteria</taxon>
        <taxon>Pseudomonadati</taxon>
        <taxon>Pseudomonadota</taxon>
        <taxon>Betaproteobacteria</taxon>
        <taxon>Burkholderiales</taxon>
        <taxon>Sphaerotilaceae</taxon>
        <taxon>Aquincola</taxon>
    </lineage>
</organism>
<dbReference type="InterPro" id="IPR057326">
    <property type="entry name" value="KR_dom"/>
</dbReference>
<proteinExistence type="inferred from homology"/>
<evidence type="ECO:0000313" key="4">
    <source>
        <dbReference type="Proteomes" id="UP001056201"/>
    </source>
</evidence>
<dbReference type="Pfam" id="PF13561">
    <property type="entry name" value="adh_short_C2"/>
    <property type="match status" value="1"/>
</dbReference>
<keyword evidence="3" id="KW-0560">Oxidoreductase</keyword>
<dbReference type="EMBL" id="CP097635">
    <property type="protein sequence ID" value="URI06994.1"/>
    <property type="molecule type" value="Genomic_DNA"/>
</dbReference>
<keyword evidence="4" id="KW-1185">Reference proteome</keyword>